<evidence type="ECO:0000259" key="3">
    <source>
        <dbReference type="PROSITE" id="PS50887"/>
    </source>
</evidence>
<dbReference type="PROSITE" id="PS50883">
    <property type="entry name" value="EAL"/>
    <property type="match status" value="1"/>
</dbReference>
<dbReference type="Gene3D" id="6.10.340.10">
    <property type="match status" value="1"/>
</dbReference>
<protein>
    <submittedName>
        <fullName evidence="4">GGDEF/EAL family protein</fullName>
    </submittedName>
</protein>
<evidence type="ECO:0000259" key="2">
    <source>
        <dbReference type="PROSITE" id="PS50883"/>
    </source>
</evidence>
<dbReference type="InterPro" id="IPR050706">
    <property type="entry name" value="Cyclic-di-GMP_PDE-like"/>
</dbReference>
<evidence type="ECO:0000256" key="1">
    <source>
        <dbReference type="SAM" id="Phobius"/>
    </source>
</evidence>
<feature type="transmembrane region" description="Helical" evidence="1">
    <location>
        <begin position="349"/>
        <end position="372"/>
    </location>
</feature>
<feature type="domain" description="EAL" evidence="2">
    <location>
        <begin position="599"/>
        <end position="855"/>
    </location>
</feature>
<reference evidence="4 5" key="1">
    <citation type="journal article" date="2012" name="J. Bacteriol.">
        <title>Complete genome sequence of Enterobacter aerogenes KCTC 2190.</title>
        <authorList>
            <person name="Shin S.H."/>
            <person name="Kim S."/>
            <person name="Kim J.Y."/>
            <person name="Lee S."/>
            <person name="Um Y."/>
            <person name="Oh M.K."/>
            <person name="Kim Y.R."/>
            <person name="Lee J."/>
            <person name="Yang K.S."/>
        </authorList>
    </citation>
    <scope>NUCLEOTIDE SEQUENCE [LARGE SCALE GENOMIC DNA]</scope>
    <source>
        <strain evidence="4 5">KCTC 2190</strain>
    </source>
</reference>
<dbReference type="InterPro" id="IPR000160">
    <property type="entry name" value="GGDEF_dom"/>
</dbReference>
<dbReference type="OrthoDB" id="6635966at2"/>
<dbReference type="InterPro" id="IPR029787">
    <property type="entry name" value="Nucleotide_cyclase"/>
</dbReference>
<dbReference type="PANTHER" id="PTHR33121:SF70">
    <property type="entry name" value="SIGNALING PROTEIN YKOW"/>
    <property type="match status" value="1"/>
</dbReference>
<dbReference type="eggNOG" id="COG5001">
    <property type="taxonomic scope" value="Bacteria"/>
</dbReference>
<dbReference type="PROSITE" id="PS50887">
    <property type="entry name" value="GGDEF"/>
    <property type="match status" value="1"/>
</dbReference>
<dbReference type="Pfam" id="PF00990">
    <property type="entry name" value="GGDEF"/>
    <property type="match status" value="1"/>
</dbReference>
<organism evidence="4 5">
    <name type="scientific">Klebsiella aerogenes (strain ATCC 13048 / DSM 30053 / CCUG 1429 / JCM 1235 / KCTC 2190 / NBRC 13534 / NCIMB 10102 / NCTC 10006 / CDC 819-56)</name>
    <name type="common">Enterobacter aerogenes</name>
    <dbReference type="NCBI Taxonomy" id="1028307"/>
    <lineage>
        <taxon>Bacteria</taxon>
        <taxon>Pseudomonadati</taxon>
        <taxon>Pseudomonadota</taxon>
        <taxon>Gammaproteobacteria</taxon>
        <taxon>Enterobacterales</taxon>
        <taxon>Enterobacteriaceae</taxon>
        <taxon>Klebsiella/Raoultella group</taxon>
        <taxon>Klebsiella</taxon>
    </lineage>
</organism>
<feature type="domain" description="GGDEF" evidence="3">
    <location>
        <begin position="454"/>
        <end position="590"/>
    </location>
</feature>
<keyword evidence="1" id="KW-0472">Membrane</keyword>
<dbReference type="CDD" id="cd12913">
    <property type="entry name" value="PDC1_MCP_like"/>
    <property type="match status" value="1"/>
</dbReference>
<dbReference type="SUPFAM" id="SSF141868">
    <property type="entry name" value="EAL domain-like"/>
    <property type="match status" value="1"/>
</dbReference>
<dbReference type="PANTHER" id="PTHR33121">
    <property type="entry name" value="CYCLIC DI-GMP PHOSPHODIESTERASE PDEF"/>
    <property type="match status" value="1"/>
</dbReference>
<dbReference type="AlphaFoldDB" id="A0A0H3FXQ2"/>
<dbReference type="Pfam" id="PF00563">
    <property type="entry name" value="EAL"/>
    <property type="match status" value="1"/>
</dbReference>
<dbReference type="EMBL" id="CP002824">
    <property type="protein sequence ID" value="AEG99182.1"/>
    <property type="molecule type" value="Genomic_DNA"/>
</dbReference>
<accession>A0A0H3FXQ2</accession>
<evidence type="ECO:0000313" key="4">
    <source>
        <dbReference type="EMBL" id="AEG99182.1"/>
    </source>
</evidence>
<dbReference type="RefSeq" id="WP_015705742.1">
    <property type="nucleotide sequence ID" value="NC_015663.1"/>
</dbReference>
<dbReference type="KEGG" id="eae:EAE_21395"/>
<evidence type="ECO:0000313" key="5">
    <source>
        <dbReference type="Proteomes" id="UP000008881"/>
    </source>
</evidence>
<keyword evidence="1" id="KW-0812">Transmembrane</keyword>
<dbReference type="SMART" id="SM00052">
    <property type="entry name" value="EAL"/>
    <property type="match status" value="1"/>
</dbReference>
<dbReference type="Proteomes" id="UP000008881">
    <property type="component" value="Chromosome"/>
</dbReference>
<dbReference type="PATRIC" id="fig|1028307.3.peg.4259"/>
<name>A0A0H3FXQ2_KLEAK</name>
<dbReference type="CDD" id="cd01948">
    <property type="entry name" value="EAL"/>
    <property type="match status" value="1"/>
</dbReference>
<dbReference type="GO" id="GO:0071111">
    <property type="term" value="F:cyclic-guanylate-specific phosphodiesterase activity"/>
    <property type="evidence" value="ECO:0007669"/>
    <property type="project" value="InterPro"/>
</dbReference>
<dbReference type="SUPFAM" id="SSF55073">
    <property type="entry name" value="Nucleotide cyclase"/>
    <property type="match status" value="1"/>
</dbReference>
<dbReference type="InterPro" id="IPR035919">
    <property type="entry name" value="EAL_sf"/>
</dbReference>
<gene>
    <name evidence="4" type="ordered locus">EAE_21395</name>
</gene>
<dbReference type="Gene3D" id="3.30.70.270">
    <property type="match status" value="1"/>
</dbReference>
<sequence length="860" mass="97105">MQILKKQLSVNSYPFTLTQAIIFTLATTILVVLLTTYAFLYYEGYAFFDEVSEDILRAKRVNIEEVIHDYIDVPAQSNAILVHAIGRQSSTAIPVRSLIGEMVNTTNNVFSNKHYLNLVGFGAVNGDFIQVARGQAESNDYLAVKDAQTDHHLTAYSHLTVNSLVKAVRADYQITQREWYAAVAKDQRPHWTKPFRDYEYENEIGVAFSSPAFNRQGQFVGVVASELHLNELNKSLEKFKPHPESILLIVNEKNELISSSVPSLTRNMLAGGKHSRLNLQTLENTHLPVVVAASRTLKANHHTGLQFFSSGKEEYYVDAFPITDRDDILHWTGIVISPARMITRTIIKYIAITMIMLFVIFVLGLLVVFYGLAKVVKPLRDIVRKADQLATHRWTPPDNKRHFPEIASLETTFMALSHKLAESFDAQRREIEEDKTTGLFSRTGLLRQTSLYQGRNLLALVHISNMNAIINSLSTEYGEKFISDYIFRLHNLLPTNTLIARDTVDKLIVVFPGQTQPKERQRYRELLSSLFIDVNNEASPTASKYVYTGNIGLVTTEIHAENIEQTLREAWIALRHAQKQGNGVATFFSGEMHEAELYNIQLHEHLHDAIQQHEFHLMLQPIVDLQDQSAFQEGECLLRWCSETVGEIPPDRFLPLAEESGLIIPLGRWIIEQACRELSAMILRGAPANFILHINVSAIQLLQQDFAWHLMDAIYRHGLVAGNICLEITERLLMNDAVRISRMIAYLRRHGIAVALDDFGVNLSSLPYLHTLSFDSIKIDRRLICQFADDDKAESMIASLIVLAQGFKVPVVAEGIEDEAIKNQLRDLGCQKAQGYLFGHPAPFADFPFLASALTASDNL</sequence>
<dbReference type="InterPro" id="IPR043128">
    <property type="entry name" value="Rev_trsase/Diguanyl_cyclase"/>
</dbReference>
<dbReference type="Pfam" id="PF22673">
    <property type="entry name" value="MCP-like_PDC_1"/>
    <property type="match status" value="1"/>
</dbReference>
<feature type="transmembrane region" description="Helical" evidence="1">
    <location>
        <begin position="20"/>
        <end position="42"/>
    </location>
</feature>
<keyword evidence="1" id="KW-1133">Transmembrane helix</keyword>
<dbReference type="Gene3D" id="3.30.450.20">
    <property type="entry name" value="PAS domain"/>
    <property type="match status" value="1"/>
</dbReference>
<dbReference type="InterPro" id="IPR001633">
    <property type="entry name" value="EAL_dom"/>
</dbReference>
<dbReference type="Gene3D" id="3.20.20.450">
    <property type="entry name" value="EAL domain"/>
    <property type="match status" value="1"/>
</dbReference>
<proteinExistence type="predicted"/>
<keyword evidence="5" id="KW-1185">Reference proteome</keyword>
<dbReference type="HOGENOM" id="CLU_000445_78_2_6"/>
<dbReference type="GeneID" id="93312454"/>